<keyword evidence="1" id="KW-1133">Transmembrane helix</keyword>
<reference evidence="2 3" key="1">
    <citation type="submission" date="2014-11" db="EMBL/GenBank/DDBJ databases">
        <title>Draft Genome Sequences of Nine Bacillus subtilis Strains that Form Spores with High Heat-Resistance.</title>
        <authorList>
            <person name="Krawcyk A.O."/>
            <person name="Berendsen E.M."/>
            <person name="de Jong A."/>
            <person name="Holsappel S."/>
            <person name="Eijlander R.T."/>
            <person name="Wells-Bennik M."/>
            <person name="Kuipers O.P."/>
        </authorList>
    </citation>
    <scope>NUCLEOTIDE SEQUENCE [LARGE SCALE GENOMIC DNA]</scope>
    <source>
        <strain evidence="2 3">B4067</strain>
    </source>
</reference>
<keyword evidence="1" id="KW-0472">Membrane</keyword>
<accession>A0ABD3ZV07</accession>
<sequence length="50" mass="5849">MLFTPTEFIKTEFNVVNYLIAVLMVYVLLRIIKKVITGLKATKHNPIEER</sequence>
<evidence type="ECO:0000313" key="2">
    <source>
        <dbReference type="EMBL" id="KIL31809.1"/>
    </source>
</evidence>
<dbReference type="AlphaFoldDB" id="A0ABD3ZV07"/>
<dbReference type="EMBL" id="JSXS01000049">
    <property type="protein sequence ID" value="KIL31809.1"/>
    <property type="molecule type" value="Genomic_DNA"/>
</dbReference>
<protein>
    <submittedName>
        <fullName evidence="2">Uncharacterized protein</fullName>
    </submittedName>
</protein>
<evidence type="ECO:0000256" key="1">
    <source>
        <dbReference type="SAM" id="Phobius"/>
    </source>
</evidence>
<gene>
    <name evidence="2" type="ORF">B4067_2874</name>
</gene>
<proteinExistence type="predicted"/>
<organism evidence="2 3">
    <name type="scientific">Bacillus subtilis subsp. subtilis</name>
    <dbReference type="NCBI Taxonomy" id="135461"/>
    <lineage>
        <taxon>Bacteria</taxon>
        <taxon>Bacillati</taxon>
        <taxon>Bacillota</taxon>
        <taxon>Bacilli</taxon>
        <taxon>Bacillales</taxon>
        <taxon>Bacillaceae</taxon>
        <taxon>Bacillus</taxon>
    </lineage>
</organism>
<keyword evidence="1" id="KW-0812">Transmembrane</keyword>
<comment type="caution">
    <text evidence="2">The sequence shown here is derived from an EMBL/GenBank/DDBJ whole genome shotgun (WGS) entry which is preliminary data.</text>
</comment>
<dbReference type="Proteomes" id="UP000031970">
    <property type="component" value="Unassembled WGS sequence"/>
</dbReference>
<feature type="transmembrane region" description="Helical" evidence="1">
    <location>
        <begin position="15"/>
        <end position="32"/>
    </location>
</feature>
<evidence type="ECO:0000313" key="3">
    <source>
        <dbReference type="Proteomes" id="UP000031970"/>
    </source>
</evidence>
<name>A0ABD3ZV07_BACIU</name>